<accession>A0ABS0U6C1</accession>
<dbReference type="PANTHER" id="PTHR16263:SF4">
    <property type="entry name" value="TETRATRICOPEPTIDE REPEAT PROTEIN 38"/>
    <property type="match status" value="1"/>
</dbReference>
<evidence type="ECO:0000313" key="5">
    <source>
        <dbReference type="EMBL" id="MBI6549430.1"/>
    </source>
</evidence>
<comment type="caution">
    <text evidence="5">The sequence shown here is derived from an EMBL/GenBank/DDBJ whole genome shotgun (WGS) entry which is preliminary data.</text>
</comment>
<dbReference type="Proteomes" id="UP000696184">
    <property type="component" value="Unassembled WGS sequence"/>
</dbReference>
<dbReference type="Gene3D" id="1.25.40.10">
    <property type="entry name" value="Tetratricopeptide repeat domain"/>
    <property type="match status" value="1"/>
</dbReference>
<comment type="similarity">
    <text evidence="1">Belongs to the TTC38 family.</text>
</comment>
<evidence type="ECO:0000313" key="6">
    <source>
        <dbReference type="Proteomes" id="UP000696184"/>
    </source>
</evidence>
<dbReference type="SUPFAM" id="SSF48452">
    <property type="entry name" value="TPR-like"/>
    <property type="match status" value="1"/>
</dbReference>
<dbReference type="PANTHER" id="PTHR16263">
    <property type="entry name" value="TETRATRICOPEPTIDE REPEAT PROTEIN 38"/>
    <property type="match status" value="1"/>
</dbReference>
<keyword evidence="3" id="KW-0677">Repeat</keyword>
<organism evidence="5 6">
    <name type="scientific">Xenorhabdus lircayensis</name>
    <dbReference type="NCBI Taxonomy" id="2763499"/>
    <lineage>
        <taxon>Bacteria</taxon>
        <taxon>Pseudomonadati</taxon>
        <taxon>Pseudomonadota</taxon>
        <taxon>Gammaproteobacteria</taxon>
        <taxon>Enterobacterales</taxon>
        <taxon>Morganellaceae</taxon>
        <taxon>Xenorhabdus</taxon>
    </lineage>
</organism>
<name>A0ABS0U6C1_9GAMM</name>
<evidence type="ECO:0000256" key="2">
    <source>
        <dbReference type="ARBA" id="ARBA00019992"/>
    </source>
</evidence>
<dbReference type="EMBL" id="JACOII010000040">
    <property type="protein sequence ID" value="MBI6549430.1"/>
    <property type="molecule type" value="Genomic_DNA"/>
</dbReference>
<reference evidence="5 6" key="1">
    <citation type="submission" date="2020-08" db="EMBL/GenBank/DDBJ databases">
        <title>Description of Xenorhabdus lircayensis sp. nov., the symbiotic bacterium associated with the entomopathogenic nematode Steirnernema unicornum.</title>
        <authorList>
            <person name="Castaneda-Alvarez C."/>
            <person name="Prodan S."/>
            <person name="Zamorano A."/>
            <person name="San-Blas E."/>
            <person name="Aballay E."/>
        </authorList>
    </citation>
    <scope>NUCLEOTIDE SEQUENCE [LARGE SCALE GENOMIC DNA]</scope>
    <source>
        <strain evidence="5 6">VLS</strain>
    </source>
</reference>
<dbReference type="InterPro" id="IPR011990">
    <property type="entry name" value="TPR-like_helical_dom_sf"/>
</dbReference>
<keyword evidence="6" id="KW-1185">Reference proteome</keyword>
<keyword evidence="4" id="KW-0802">TPR repeat</keyword>
<protein>
    <recommendedName>
        <fullName evidence="2">Tetratricopeptide repeat protein 38</fullName>
    </recommendedName>
</protein>
<proteinExistence type="inferred from homology"/>
<evidence type="ECO:0000256" key="4">
    <source>
        <dbReference type="ARBA" id="ARBA00022803"/>
    </source>
</evidence>
<dbReference type="InterPro" id="IPR033891">
    <property type="entry name" value="TTC38"/>
</dbReference>
<gene>
    <name evidence="5" type="ORF">H8A87_12040</name>
</gene>
<dbReference type="RefSeq" id="WP_198690201.1">
    <property type="nucleotide sequence ID" value="NZ_CAWPUD010000039.1"/>
</dbReference>
<evidence type="ECO:0000256" key="1">
    <source>
        <dbReference type="ARBA" id="ARBA00005857"/>
    </source>
</evidence>
<evidence type="ECO:0000256" key="3">
    <source>
        <dbReference type="ARBA" id="ARBA00022737"/>
    </source>
</evidence>
<sequence length="404" mass="47639">MIINDSAQIPQVVCKHDDLLIINECYNCILGMMKNENTPKVNWSCSENISLSVLQIHMIDLLLSMERGKHREAESLFNTLVKTAKKESDERAKNINSGIKNLINGNYLQARNYFYKCLIKYPKDILSFYTCHMIEFNNGMTETMLETLNIVSQHWNTKDEFYCYFKGIEAFILSENGYHEEAYKSATTSLKINKLDIYAIHATCHYFYDKKLFKEGKYWMDSMKYIWRNNYGMRLHLFWHYAIFLIKMNKEKQAINIYNNIRQKNNKNGLEDLDASSLLFRLQLTCEKNKTQENADTLFESWNNKNELGFYFFNDFHAALAFVINKRFDMIDYLIENTKYSHPIGYYKTKETLLYAIKNYGQGNYSDVISLLSKPMSYEFMGGSHTQRSIIDEILYHSQLKLGI</sequence>